<proteinExistence type="predicted"/>
<keyword evidence="2" id="KW-1185">Reference proteome</keyword>
<organism evidence="1 2">
    <name type="scientific">Nepenthes gracilis</name>
    <name type="common">Slender pitcher plant</name>
    <dbReference type="NCBI Taxonomy" id="150966"/>
    <lineage>
        <taxon>Eukaryota</taxon>
        <taxon>Viridiplantae</taxon>
        <taxon>Streptophyta</taxon>
        <taxon>Embryophyta</taxon>
        <taxon>Tracheophyta</taxon>
        <taxon>Spermatophyta</taxon>
        <taxon>Magnoliopsida</taxon>
        <taxon>eudicotyledons</taxon>
        <taxon>Gunneridae</taxon>
        <taxon>Pentapetalae</taxon>
        <taxon>Caryophyllales</taxon>
        <taxon>Nepenthaceae</taxon>
        <taxon>Nepenthes</taxon>
    </lineage>
</organism>
<dbReference type="Proteomes" id="UP001279734">
    <property type="component" value="Unassembled WGS sequence"/>
</dbReference>
<comment type="caution">
    <text evidence="1">The sequence shown here is derived from an EMBL/GenBank/DDBJ whole genome shotgun (WGS) entry which is preliminary data.</text>
</comment>
<dbReference type="AlphaFoldDB" id="A0AAD3SY54"/>
<dbReference type="EMBL" id="BSYO01000020">
    <property type="protein sequence ID" value="GMH19284.1"/>
    <property type="molecule type" value="Genomic_DNA"/>
</dbReference>
<protein>
    <submittedName>
        <fullName evidence="1">Uncharacterized protein</fullName>
    </submittedName>
</protein>
<name>A0AAD3SY54_NEPGR</name>
<sequence length="67" mass="7753">MVWREPLVSLCHPYPTLAMRSTWWDLMEGASLVERVNWESAKDFCISTTSEVRNLRAKRSHDGESKG</sequence>
<evidence type="ECO:0000313" key="2">
    <source>
        <dbReference type="Proteomes" id="UP001279734"/>
    </source>
</evidence>
<evidence type="ECO:0000313" key="1">
    <source>
        <dbReference type="EMBL" id="GMH19284.1"/>
    </source>
</evidence>
<accession>A0AAD3SY54</accession>
<reference evidence="1" key="1">
    <citation type="submission" date="2023-05" db="EMBL/GenBank/DDBJ databases">
        <title>Nepenthes gracilis genome sequencing.</title>
        <authorList>
            <person name="Fukushima K."/>
        </authorList>
    </citation>
    <scope>NUCLEOTIDE SEQUENCE</scope>
    <source>
        <strain evidence="1">SING2019-196</strain>
    </source>
</reference>
<gene>
    <name evidence="1" type="ORF">Nepgr_021125</name>
</gene>